<evidence type="ECO:0000259" key="2">
    <source>
        <dbReference type="Pfam" id="PF05486"/>
    </source>
</evidence>
<sequence length="138" mass="14845">MVYIRDWSNFEQAATDLHAKAPGRVRYTIKFKPKTGHLVLKVTDDTTCIMYKTFSSIILNRFEALNLRLLSQISNVRPKTRPLALTADSTRAGTPVPEDGDDPMGAAVADGKEGAQASVPSGGAKSGGGGKKKKKGKR</sequence>
<dbReference type="Gene3D" id="3.30.720.10">
    <property type="entry name" value="Signal recognition particle alu RNA binding heterodimer, srp9/1"/>
    <property type="match status" value="1"/>
</dbReference>
<accession>A0AAD9CVD1</accession>
<dbReference type="GO" id="GO:0008312">
    <property type="term" value="F:7S RNA binding"/>
    <property type="evidence" value="ECO:0007669"/>
    <property type="project" value="InterPro"/>
</dbReference>
<gene>
    <name evidence="3" type="ORF">DB88DRAFT_496283</name>
</gene>
<feature type="region of interest" description="Disordered" evidence="1">
    <location>
        <begin position="80"/>
        <end position="138"/>
    </location>
</feature>
<dbReference type="InterPro" id="IPR039914">
    <property type="entry name" value="SRP9-like"/>
</dbReference>
<feature type="domain" description="SRP9" evidence="2">
    <location>
        <begin position="5"/>
        <end position="71"/>
    </location>
</feature>
<dbReference type="GO" id="GO:0006614">
    <property type="term" value="P:SRP-dependent cotranslational protein targeting to membrane"/>
    <property type="evidence" value="ECO:0007669"/>
    <property type="project" value="InterPro"/>
</dbReference>
<evidence type="ECO:0000313" key="4">
    <source>
        <dbReference type="Proteomes" id="UP001182556"/>
    </source>
</evidence>
<dbReference type="Pfam" id="PF05486">
    <property type="entry name" value="SRP9-21"/>
    <property type="match status" value="1"/>
</dbReference>
<organism evidence="3 4">
    <name type="scientific">Papiliotrema laurentii</name>
    <name type="common">Cryptococcus laurentii</name>
    <dbReference type="NCBI Taxonomy" id="5418"/>
    <lineage>
        <taxon>Eukaryota</taxon>
        <taxon>Fungi</taxon>
        <taxon>Dikarya</taxon>
        <taxon>Basidiomycota</taxon>
        <taxon>Agaricomycotina</taxon>
        <taxon>Tremellomycetes</taxon>
        <taxon>Tremellales</taxon>
        <taxon>Rhynchogastremaceae</taxon>
        <taxon>Papiliotrema</taxon>
    </lineage>
</organism>
<dbReference type="EMBL" id="JAODAN010000008">
    <property type="protein sequence ID" value="KAK1922787.1"/>
    <property type="molecule type" value="Genomic_DNA"/>
</dbReference>
<dbReference type="PANTHER" id="PTHR12834">
    <property type="entry name" value="SIGNAL RECOGNITION PARTICLE 9 KDA PROTEIN"/>
    <property type="match status" value="1"/>
</dbReference>
<evidence type="ECO:0000256" key="1">
    <source>
        <dbReference type="SAM" id="MobiDB-lite"/>
    </source>
</evidence>
<dbReference type="AlphaFoldDB" id="A0AAD9CVD1"/>
<dbReference type="Proteomes" id="UP001182556">
    <property type="component" value="Unassembled WGS sequence"/>
</dbReference>
<dbReference type="InterPro" id="IPR039432">
    <property type="entry name" value="SRP9_dom"/>
</dbReference>
<dbReference type="GO" id="GO:0005786">
    <property type="term" value="C:signal recognition particle, endoplasmic reticulum targeting"/>
    <property type="evidence" value="ECO:0007669"/>
    <property type="project" value="TreeGrafter"/>
</dbReference>
<proteinExistence type="predicted"/>
<dbReference type="InterPro" id="IPR009018">
    <property type="entry name" value="Signal_recog_particle_SRP9/14"/>
</dbReference>
<keyword evidence="4" id="KW-1185">Reference proteome</keyword>
<name>A0AAD9CVD1_PAPLA</name>
<protein>
    <submittedName>
        <fullName evidence="3">Signal recognition particle, SRP9/SRP14 subunit</fullName>
    </submittedName>
</protein>
<reference evidence="3" key="1">
    <citation type="submission" date="2023-02" db="EMBL/GenBank/DDBJ databases">
        <title>Identification and recombinant expression of a fungal hydrolase from Papiliotrema laurentii that hydrolyzes apple cutin and clears colloidal polyester polyurethane.</title>
        <authorList>
            <consortium name="DOE Joint Genome Institute"/>
            <person name="Roman V.A."/>
            <person name="Bojanowski C."/>
            <person name="Crable B.R."/>
            <person name="Wagner D.N."/>
            <person name="Hung C.S."/>
            <person name="Nadeau L.J."/>
            <person name="Schratz L."/>
            <person name="Haridas S."/>
            <person name="Pangilinan J."/>
            <person name="Lipzen A."/>
            <person name="Na H."/>
            <person name="Yan M."/>
            <person name="Ng V."/>
            <person name="Grigoriev I.V."/>
            <person name="Spatafora J.W."/>
            <person name="Barlow D."/>
            <person name="Biffinger J."/>
            <person name="Kelley-Loughnane N."/>
            <person name="Varaljay V.A."/>
            <person name="Crookes-Goodson W.J."/>
        </authorList>
    </citation>
    <scope>NUCLEOTIDE SEQUENCE</scope>
    <source>
        <strain evidence="3">5307AH</strain>
    </source>
</reference>
<dbReference type="SUPFAM" id="SSF54762">
    <property type="entry name" value="Signal recognition particle alu RNA binding heterodimer, SRP9/14"/>
    <property type="match status" value="1"/>
</dbReference>
<dbReference type="FunFam" id="3.30.720.10:FF:000008">
    <property type="entry name" value="Unplaced genomic scaffold supercont1.11, whole genome shotgun sequence"/>
    <property type="match status" value="1"/>
</dbReference>
<dbReference type="PANTHER" id="PTHR12834:SF12">
    <property type="entry name" value="SIGNAL RECOGNITION PARTICLE 9 KDA PROTEIN"/>
    <property type="match status" value="1"/>
</dbReference>
<evidence type="ECO:0000313" key="3">
    <source>
        <dbReference type="EMBL" id="KAK1922787.1"/>
    </source>
</evidence>
<comment type="caution">
    <text evidence="3">The sequence shown here is derived from an EMBL/GenBank/DDBJ whole genome shotgun (WGS) entry which is preliminary data.</text>
</comment>